<dbReference type="OrthoDB" id="2419903at2759"/>
<protein>
    <submittedName>
        <fullName evidence="1">977_t:CDS:1</fullName>
    </submittedName>
</protein>
<sequence>VSASACVYPGCLRKCYVDANGVKHPYCGKTCARAAASLASLVPKCARSDCNKPVSVDTQGITYSYCSKDCAKIGFKKVGPNCSRKGCTQKAYRDPMNGKMFHAFCSKECYWQDCARLVHTRLTVLTENDIDYQYIFKKFTGDMINASIKAIIRIQMPQSKIDRHLKLKAKNSATITLEMYHGTYSACDPMKIVAKKTPCCSNACGLCGIIREGNRSIYSKYNGSMWFADNPSVSLGYCRSTCGNTDAIFIIDVLANGPSSIYIAQEDDATLPRFLVLLGRKYF</sequence>
<feature type="non-terminal residue" evidence="1">
    <location>
        <position position="283"/>
    </location>
</feature>
<accession>A0A9N9A8B4</accession>
<dbReference type="AlphaFoldDB" id="A0A9N9A8B4"/>
<comment type="caution">
    <text evidence="1">The sequence shown here is derived from an EMBL/GenBank/DDBJ whole genome shotgun (WGS) entry which is preliminary data.</text>
</comment>
<proteinExistence type="predicted"/>
<name>A0A9N9A8B4_9GLOM</name>
<dbReference type="EMBL" id="CAJVPS010001075">
    <property type="protein sequence ID" value="CAG8523331.1"/>
    <property type="molecule type" value="Genomic_DNA"/>
</dbReference>
<reference evidence="1" key="1">
    <citation type="submission" date="2021-06" db="EMBL/GenBank/DDBJ databases">
        <authorList>
            <person name="Kallberg Y."/>
            <person name="Tangrot J."/>
            <person name="Rosling A."/>
        </authorList>
    </citation>
    <scope>NUCLEOTIDE SEQUENCE</scope>
    <source>
        <strain evidence="1">FL130A</strain>
    </source>
</reference>
<dbReference type="Proteomes" id="UP000789508">
    <property type="component" value="Unassembled WGS sequence"/>
</dbReference>
<organism evidence="1 2">
    <name type="scientific">Ambispora leptoticha</name>
    <dbReference type="NCBI Taxonomy" id="144679"/>
    <lineage>
        <taxon>Eukaryota</taxon>
        <taxon>Fungi</taxon>
        <taxon>Fungi incertae sedis</taxon>
        <taxon>Mucoromycota</taxon>
        <taxon>Glomeromycotina</taxon>
        <taxon>Glomeromycetes</taxon>
        <taxon>Archaeosporales</taxon>
        <taxon>Ambisporaceae</taxon>
        <taxon>Ambispora</taxon>
    </lineage>
</organism>
<evidence type="ECO:0000313" key="2">
    <source>
        <dbReference type="Proteomes" id="UP000789508"/>
    </source>
</evidence>
<dbReference type="SUPFAM" id="SSF56399">
    <property type="entry name" value="ADP-ribosylation"/>
    <property type="match status" value="1"/>
</dbReference>
<gene>
    <name evidence="1" type="ORF">ALEPTO_LOCUS4581</name>
</gene>
<keyword evidence="2" id="KW-1185">Reference proteome</keyword>
<dbReference type="Gene3D" id="3.90.228.10">
    <property type="match status" value="1"/>
</dbReference>
<evidence type="ECO:0000313" key="1">
    <source>
        <dbReference type="EMBL" id="CAG8523331.1"/>
    </source>
</evidence>